<organism evidence="1 2">
    <name type="scientific">Rhipicephalus microplus</name>
    <name type="common">Cattle tick</name>
    <name type="synonym">Boophilus microplus</name>
    <dbReference type="NCBI Taxonomy" id="6941"/>
    <lineage>
        <taxon>Eukaryota</taxon>
        <taxon>Metazoa</taxon>
        <taxon>Ecdysozoa</taxon>
        <taxon>Arthropoda</taxon>
        <taxon>Chelicerata</taxon>
        <taxon>Arachnida</taxon>
        <taxon>Acari</taxon>
        <taxon>Parasitiformes</taxon>
        <taxon>Ixodida</taxon>
        <taxon>Ixodoidea</taxon>
        <taxon>Ixodidae</taxon>
        <taxon>Rhipicephalinae</taxon>
        <taxon>Rhipicephalus</taxon>
        <taxon>Boophilus</taxon>
    </lineage>
</organism>
<dbReference type="Proteomes" id="UP000821866">
    <property type="component" value="Unassembled WGS sequence"/>
</dbReference>
<reference evidence="1" key="2">
    <citation type="submission" date="2021-09" db="EMBL/GenBank/DDBJ databases">
        <authorList>
            <person name="Jia N."/>
            <person name="Wang J."/>
            <person name="Shi W."/>
            <person name="Du L."/>
            <person name="Sun Y."/>
            <person name="Zhan W."/>
            <person name="Jiang J."/>
            <person name="Wang Q."/>
            <person name="Zhang B."/>
            <person name="Ji P."/>
            <person name="Sakyi L.B."/>
            <person name="Cui X."/>
            <person name="Yuan T."/>
            <person name="Jiang B."/>
            <person name="Yang W."/>
            <person name="Lam T.T.-Y."/>
            <person name="Chang Q."/>
            <person name="Ding S."/>
            <person name="Wang X."/>
            <person name="Zhu J."/>
            <person name="Ruan X."/>
            <person name="Zhao L."/>
            <person name="Wei J."/>
            <person name="Que T."/>
            <person name="Du C."/>
            <person name="Cheng J."/>
            <person name="Dai P."/>
            <person name="Han X."/>
            <person name="Huang E."/>
            <person name="Gao Y."/>
            <person name="Liu J."/>
            <person name="Shao H."/>
            <person name="Ye R."/>
            <person name="Li L."/>
            <person name="Wei W."/>
            <person name="Wang X."/>
            <person name="Wang C."/>
            <person name="Huo Q."/>
            <person name="Li W."/>
            <person name="Guo W."/>
            <person name="Chen H."/>
            <person name="Chen S."/>
            <person name="Zhou L."/>
            <person name="Zhou L."/>
            <person name="Ni X."/>
            <person name="Tian J."/>
            <person name="Zhou Y."/>
            <person name="Sheng Y."/>
            <person name="Liu T."/>
            <person name="Pan Y."/>
            <person name="Xia L."/>
            <person name="Li J."/>
            <person name="Zhao F."/>
            <person name="Cao W."/>
        </authorList>
    </citation>
    <scope>NUCLEOTIDE SEQUENCE</scope>
    <source>
        <strain evidence="1">Rmic-2018</strain>
        <tissue evidence="1">Larvae</tissue>
    </source>
</reference>
<dbReference type="AlphaFoldDB" id="A0A9J6CYJ1"/>
<evidence type="ECO:0000313" key="2">
    <source>
        <dbReference type="Proteomes" id="UP000821866"/>
    </source>
</evidence>
<gene>
    <name evidence="1" type="ORF">HPB51_028047</name>
</gene>
<keyword evidence="2" id="KW-1185">Reference proteome</keyword>
<name>A0A9J6CYJ1_RHIMP</name>
<protein>
    <submittedName>
        <fullName evidence="1">Uncharacterized protein</fullName>
    </submittedName>
</protein>
<reference evidence="1" key="1">
    <citation type="journal article" date="2020" name="Cell">
        <title>Large-Scale Comparative Analyses of Tick Genomes Elucidate Their Genetic Diversity and Vector Capacities.</title>
        <authorList>
            <consortium name="Tick Genome and Microbiome Consortium (TIGMIC)"/>
            <person name="Jia N."/>
            <person name="Wang J."/>
            <person name="Shi W."/>
            <person name="Du L."/>
            <person name="Sun Y."/>
            <person name="Zhan W."/>
            <person name="Jiang J.F."/>
            <person name="Wang Q."/>
            <person name="Zhang B."/>
            <person name="Ji P."/>
            <person name="Bell-Sakyi L."/>
            <person name="Cui X.M."/>
            <person name="Yuan T.T."/>
            <person name="Jiang B.G."/>
            <person name="Yang W.F."/>
            <person name="Lam T.T."/>
            <person name="Chang Q.C."/>
            <person name="Ding S.J."/>
            <person name="Wang X.J."/>
            <person name="Zhu J.G."/>
            <person name="Ruan X.D."/>
            <person name="Zhao L."/>
            <person name="Wei J.T."/>
            <person name="Ye R.Z."/>
            <person name="Que T.C."/>
            <person name="Du C.H."/>
            <person name="Zhou Y.H."/>
            <person name="Cheng J.X."/>
            <person name="Dai P.F."/>
            <person name="Guo W.B."/>
            <person name="Han X.H."/>
            <person name="Huang E.J."/>
            <person name="Li L.F."/>
            <person name="Wei W."/>
            <person name="Gao Y.C."/>
            <person name="Liu J.Z."/>
            <person name="Shao H.Z."/>
            <person name="Wang X."/>
            <person name="Wang C.C."/>
            <person name="Yang T.C."/>
            <person name="Huo Q.B."/>
            <person name="Li W."/>
            <person name="Chen H.Y."/>
            <person name="Chen S.E."/>
            <person name="Zhou L.G."/>
            <person name="Ni X.B."/>
            <person name="Tian J.H."/>
            <person name="Sheng Y."/>
            <person name="Liu T."/>
            <person name="Pan Y.S."/>
            <person name="Xia L.Y."/>
            <person name="Li J."/>
            <person name="Zhao F."/>
            <person name="Cao W.C."/>
        </authorList>
    </citation>
    <scope>NUCLEOTIDE SEQUENCE</scope>
    <source>
        <strain evidence="1">Rmic-2018</strain>
    </source>
</reference>
<accession>A0A9J6CYJ1</accession>
<dbReference type="EMBL" id="JABSTU010004672">
    <property type="protein sequence ID" value="KAH7957974.1"/>
    <property type="molecule type" value="Genomic_DNA"/>
</dbReference>
<evidence type="ECO:0000313" key="1">
    <source>
        <dbReference type="EMBL" id="KAH7957974.1"/>
    </source>
</evidence>
<sequence>MGSSSPSTMIMGTPLPRTGDCFPTAEKEGYVTYSTPPMQELELGVGALSQPSFVPAENVFERTVDRCSIAPALGYVAFIGVRHDPSLFVCHDAAPNSSLCDSKGRPADEGSAIQPAPLFRCPSGRHGRSLQRRLPRFSRLFLSGSSKRVAEFGDPHAEQCVAVGDSRSCSCIAGDSRVFQQRHRRLQQRG</sequence>
<comment type="caution">
    <text evidence="1">The sequence shown here is derived from an EMBL/GenBank/DDBJ whole genome shotgun (WGS) entry which is preliminary data.</text>
</comment>
<dbReference type="VEuPathDB" id="VectorBase:LOC119185773"/>
<proteinExistence type="predicted"/>